<keyword evidence="3" id="KW-0670">Pyruvate</keyword>
<sequence length="830" mass="87538">MAQRAQGPSFVRDVADPEVADAQRYGGKASGLSRMMSAGVPAPPAFVIGADGFRHFRSNGGSLGQDMMTEVANGLRRLEAATGRTFGGVDRPLLVSVRSGAAVSMPGMMDTILNLGLTARSALAVAEASGGARFALDTWLRFWRMFHDTVLNLDPTELVEAVREAVRDALAAPSLQTFEALERAILAHAEQQGETVSADPMGQLELAIAAVFRSWDSPRAKAYRAHHGISDDLGTAVTIQAMVFGNADEESGSGVAFTRNPNDGARTLYGEYLVGRQGEDLVAGTHSPIDLSDPDGMNSTLRTGLIEIGASLETLYRDAVDIEFTVESGRLYMLQVRPAKRTAAAAVRIAAELAAEGVIDAREALNRITVEQIRKLSRPSFEEADLVAAKLLAQGLGSSPGHAHGAAILDSDRAAEAAAKGEDVILVRPTTSPKDIRGMLSAHGVVTATGGALSHAAVVSRALDKPCIVGCEAIGIDLSGRTFTISGETFREGDEISIDGGSGKIYAGALRLRAGGASRAALERLLGLADAESGSSVWIAPRGAAEAIDSAAQAAPGLAVVRLTDLITSHGAIDAYAGLISRLGDQPGVPGLENDIAAIVRESSAALFEAARGLPVHVRLSRISSDRARRLIENWTEIPANLFMPLGSKAFFRALLRGLSDAARSAAHGDVRALIGNIVDAREAESFRSLTADVGLGAGAIIQNAIGLKQAGEIARHCDTVWVDVSETIRTAYGFPTEVVHADGTIDRYAADGFLGDNPFEQPAPFLTEWLQSVATLPQSSRKTTVGVDFTSGFSPILATRLHHMGFRRFAVSPAHRDEMRLILAQRSGE</sequence>
<protein>
    <submittedName>
        <fullName evidence="3">Pyruvate,orthophosphate dikinase</fullName>
    </submittedName>
</protein>
<dbReference type="InterPro" id="IPR002192">
    <property type="entry name" value="PPDK_AMP/ATP-bd"/>
</dbReference>
<dbReference type="Proteomes" id="UP000253529">
    <property type="component" value="Unassembled WGS sequence"/>
</dbReference>
<dbReference type="EMBL" id="QNRK01000006">
    <property type="protein sequence ID" value="RBP16059.1"/>
    <property type="molecule type" value="Genomic_DNA"/>
</dbReference>
<organism evidence="3 4">
    <name type="scientific">Roseiarcus fermentans</name>
    <dbReference type="NCBI Taxonomy" id="1473586"/>
    <lineage>
        <taxon>Bacteria</taxon>
        <taxon>Pseudomonadati</taxon>
        <taxon>Pseudomonadota</taxon>
        <taxon>Alphaproteobacteria</taxon>
        <taxon>Hyphomicrobiales</taxon>
        <taxon>Roseiarcaceae</taxon>
        <taxon>Roseiarcus</taxon>
    </lineage>
</organism>
<gene>
    <name evidence="3" type="ORF">DFR50_10620</name>
</gene>
<dbReference type="Pfam" id="PF01326">
    <property type="entry name" value="PPDK_N"/>
    <property type="match status" value="2"/>
</dbReference>
<accession>A0A366FQQ9</accession>
<dbReference type="SUPFAM" id="SSF51621">
    <property type="entry name" value="Phosphoenolpyruvate/pyruvate domain"/>
    <property type="match status" value="1"/>
</dbReference>
<evidence type="ECO:0000259" key="2">
    <source>
        <dbReference type="Pfam" id="PF01326"/>
    </source>
</evidence>
<feature type="domain" description="Pyruvate phosphate dikinase AMP/ATP-binding" evidence="2">
    <location>
        <begin position="66"/>
        <end position="288"/>
    </location>
</feature>
<keyword evidence="4" id="KW-1185">Reference proteome</keyword>
<dbReference type="GO" id="GO:0016301">
    <property type="term" value="F:kinase activity"/>
    <property type="evidence" value="ECO:0007669"/>
    <property type="project" value="UniProtKB-KW"/>
</dbReference>
<evidence type="ECO:0000259" key="1">
    <source>
        <dbReference type="Pfam" id="PF00391"/>
    </source>
</evidence>
<dbReference type="SUPFAM" id="SSF56059">
    <property type="entry name" value="Glutathione synthetase ATP-binding domain-like"/>
    <property type="match status" value="1"/>
</dbReference>
<proteinExistence type="predicted"/>
<dbReference type="InterPro" id="IPR015813">
    <property type="entry name" value="Pyrv/PenolPyrv_kinase-like_dom"/>
</dbReference>
<dbReference type="GO" id="GO:0005524">
    <property type="term" value="F:ATP binding"/>
    <property type="evidence" value="ECO:0007669"/>
    <property type="project" value="InterPro"/>
</dbReference>
<reference evidence="3 4" key="1">
    <citation type="submission" date="2018-06" db="EMBL/GenBank/DDBJ databases">
        <title>Genomic Encyclopedia of Type Strains, Phase IV (KMG-IV): sequencing the most valuable type-strain genomes for metagenomic binning, comparative biology and taxonomic classification.</title>
        <authorList>
            <person name="Goeker M."/>
        </authorList>
    </citation>
    <scope>NUCLEOTIDE SEQUENCE [LARGE SCALE GENOMIC DNA]</scope>
    <source>
        <strain evidence="3 4">DSM 24875</strain>
    </source>
</reference>
<dbReference type="Gene3D" id="1.10.189.10">
    <property type="entry name" value="Pyruvate Phosphate Dikinase, domain 2"/>
    <property type="match status" value="1"/>
</dbReference>
<dbReference type="InterPro" id="IPR036637">
    <property type="entry name" value="Phosphohistidine_dom_sf"/>
</dbReference>
<feature type="domain" description="PEP-utilising enzyme mobile" evidence="1">
    <location>
        <begin position="422"/>
        <end position="503"/>
    </location>
</feature>
<keyword evidence="3" id="KW-0808">Transferase</keyword>
<name>A0A366FQQ9_9HYPH</name>
<dbReference type="SUPFAM" id="SSF52009">
    <property type="entry name" value="Phosphohistidine domain"/>
    <property type="match status" value="1"/>
</dbReference>
<evidence type="ECO:0000313" key="3">
    <source>
        <dbReference type="EMBL" id="RBP16059.1"/>
    </source>
</evidence>
<dbReference type="AlphaFoldDB" id="A0A366FQQ9"/>
<keyword evidence="3" id="KW-0418">Kinase</keyword>
<dbReference type="InterPro" id="IPR010121">
    <property type="entry name" value="Pyruvate_phosphate_dikinase"/>
</dbReference>
<evidence type="ECO:0000313" key="4">
    <source>
        <dbReference type="Proteomes" id="UP000253529"/>
    </source>
</evidence>
<dbReference type="InterPro" id="IPR008279">
    <property type="entry name" value="PEP-util_enz_mobile_dom"/>
</dbReference>
<dbReference type="Gene3D" id="1.20.80.30">
    <property type="match status" value="1"/>
</dbReference>
<dbReference type="GO" id="GO:0050242">
    <property type="term" value="F:pyruvate, phosphate dikinase activity"/>
    <property type="evidence" value="ECO:0007669"/>
    <property type="project" value="InterPro"/>
</dbReference>
<dbReference type="Pfam" id="PF00391">
    <property type="entry name" value="PEP-utilizers"/>
    <property type="match status" value="1"/>
</dbReference>
<comment type="caution">
    <text evidence="3">The sequence shown here is derived from an EMBL/GenBank/DDBJ whole genome shotgun (WGS) entry which is preliminary data.</text>
</comment>
<dbReference type="InterPro" id="IPR013815">
    <property type="entry name" value="ATP_grasp_subdomain_1"/>
</dbReference>
<dbReference type="RefSeq" id="WP_170153078.1">
    <property type="nucleotide sequence ID" value="NZ_QNRK01000006.1"/>
</dbReference>
<dbReference type="Gene3D" id="3.30.1490.20">
    <property type="entry name" value="ATP-grasp fold, A domain"/>
    <property type="match status" value="1"/>
</dbReference>
<feature type="domain" description="Pyruvate phosphate dikinase AMP/ATP-binding" evidence="2">
    <location>
        <begin position="305"/>
        <end position="352"/>
    </location>
</feature>
<dbReference type="PANTHER" id="PTHR22931">
    <property type="entry name" value="PHOSPHOENOLPYRUVATE DIKINASE-RELATED"/>
    <property type="match status" value="1"/>
</dbReference>
<dbReference type="Gene3D" id="3.50.30.10">
    <property type="entry name" value="Phosphohistidine domain"/>
    <property type="match status" value="1"/>
</dbReference>
<dbReference type="Gene3D" id="3.30.470.20">
    <property type="entry name" value="ATP-grasp fold, B domain"/>
    <property type="match status" value="1"/>
</dbReference>
<dbReference type="NCBIfam" id="NF004531">
    <property type="entry name" value="PRK05878.1"/>
    <property type="match status" value="1"/>
</dbReference>
<dbReference type="PANTHER" id="PTHR22931:SF9">
    <property type="entry name" value="PYRUVATE, PHOSPHATE DIKINASE 1, CHLOROPLASTIC"/>
    <property type="match status" value="1"/>
</dbReference>